<dbReference type="InterPro" id="IPR010905">
    <property type="entry name" value="Glyco_hydro_88"/>
</dbReference>
<dbReference type="KEGG" id="pbd:PBOR_08805"/>
<accession>A0A089L8A0</accession>
<dbReference type="OrthoDB" id="9812931at2"/>
<gene>
    <name evidence="2" type="ORF">PBOR_08805</name>
</gene>
<reference evidence="2" key="1">
    <citation type="submission" date="2014-08" db="EMBL/GenBank/DDBJ databases">
        <title>Comparative genomics of the Paenibacillus odorifer group.</title>
        <authorList>
            <person name="den Bakker H.C."/>
            <person name="Tsai Y.-C.Y.-C."/>
            <person name="Martin N."/>
            <person name="Korlach J."/>
            <person name="Wiedmann M."/>
        </authorList>
    </citation>
    <scope>NUCLEOTIDE SEQUENCE [LARGE SCALE GENOMIC DNA]</scope>
    <source>
        <strain evidence="2">DSM 13188</strain>
    </source>
</reference>
<dbReference type="Pfam" id="PF07470">
    <property type="entry name" value="Glyco_hydro_88"/>
    <property type="match status" value="1"/>
</dbReference>
<dbReference type="GO" id="GO:0016787">
    <property type="term" value="F:hydrolase activity"/>
    <property type="evidence" value="ECO:0007669"/>
    <property type="project" value="UniProtKB-KW"/>
</dbReference>
<proteinExistence type="predicted"/>
<dbReference type="PANTHER" id="PTHR33886">
    <property type="entry name" value="UNSATURATED RHAMNOGALACTURONAN HYDROLASE (EUROFUNG)"/>
    <property type="match status" value="1"/>
</dbReference>
<keyword evidence="1" id="KW-0378">Hydrolase</keyword>
<protein>
    <recommendedName>
        <fullName evidence="4">Glycosyl hydrolase</fullName>
    </recommendedName>
</protein>
<dbReference type="SUPFAM" id="SSF48208">
    <property type="entry name" value="Six-hairpin glycosidases"/>
    <property type="match status" value="1"/>
</dbReference>
<dbReference type="InterPro" id="IPR008928">
    <property type="entry name" value="6-hairpin_glycosidase_sf"/>
</dbReference>
<dbReference type="AlphaFoldDB" id="A0A089L8A0"/>
<dbReference type="InterPro" id="IPR052043">
    <property type="entry name" value="PolySaccharide_Degr_Enz"/>
</dbReference>
<evidence type="ECO:0000313" key="2">
    <source>
        <dbReference type="EMBL" id="AIQ57017.1"/>
    </source>
</evidence>
<dbReference type="EMBL" id="CP009285">
    <property type="protein sequence ID" value="AIQ57017.1"/>
    <property type="molecule type" value="Genomic_DNA"/>
</dbReference>
<name>A0A089L8A0_PAEBO</name>
<organism evidence="2 3">
    <name type="scientific">Paenibacillus borealis</name>
    <dbReference type="NCBI Taxonomy" id="160799"/>
    <lineage>
        <taxon>Bacteria</taxon>
        <taxon>Bacillati</taxon>
        <taxon>Bacillota</taxon>
        <taxon>Bacilli</taxon>
        <taxon>Bacillales</taxon>
        <taxon>Paenibacillaceae</taxon>
        <taxon>Paenibacillus</taxon>
    </lineage>
</organism>
<dbReference type="InterPro" id="IPR012341">
    <property type="entry name" value="6hp_glycosidase-like_sf"/>
</dbReference>
<sequence length="352" mass="39477">MKTNVILQQERLEQGMDKLWNKLHGTDEHDNLDHWEWVQGVALYGVIKAYEETGQERYGAFLKQWTADNVHLLRHGSVNWVAPANALLSVYRETGDPLLGKLCREVADWCVHGALRTTNGGFAHVWGPGAGGLEDYKNQLWIDTLFMAGIYMLRFGLEDQNQACTEEALNQFDIHIGCQFDPGSGLYSHGYHCLAEKRLGEHWGRGNGWAAVSVIELLGLMNGQPYPTEKYEQVFRQQMESAYALRMKDGLLRTLLDVEESYPETSGSALFAYAALKGHRLGILDDKYREWGAQIAVEILNNHLADDGTVLHASGGTDCQDAAGYLRVPYAPRQYSTGVVMMLFSEALAHHC</sequence>
<dbReference type="HOGENOM" id="CLU_043688_0_0_9"/>
<evidence type="ECO:0000256" key="1">
    <source>
        <dbReference type="ARBA" id="ARBA00022801"/>
    </source>
</evidence>
<keyword evidence="3" id="KW-1185">Reference proteome</keyword>
<dbReference type="Proteomes" id="UP000029518">
    <property type="component" value="Chromosome"/>
</dbReference>
<dbReference type="PANTHER" id="PTHR33886:SF8">
    <property type="entry name" value="UNSATURATED RHAMNOGALACTURONAN HYDROLASE (EUROFUNG)"/>
    <property type="match status" value="1"/>
</dbReference>
<evidence type="ECO:0000313" key="3">
    <source>
        <dbReference type="Proteomes" id="UP000029518"/>
    </source>
</evidence>
<dbReference type="GO" id="GO:0005975">
    <property type="term" value="P:carbohydrate metabolic process"/>
    <property type="evidence" value="ECO:0007669"/>
    <property type="project" value="InterPro"/>
</dbReference>
<dbReference type="RefSeq" id="WP_042211276.1">
    <property type="nucleotide sequence ID" value="NZ_CP009285.1"/>
</dbReference>
<dbReference type="Gene3D" id="1.50.10.10">
    <property type="match status" value="1"/>
</dbReference>
<evidence type="ECO:0008006" key="4">
    <source>
        <dbReference type="Google" id="ProtNLM"/>
    </source>
</evidence>